<evidence type="ECO:0000313" key="2">
    <source>
        <dbReference type="EMBL" id="MBM9476546.1"/>
    </source>
</evidence>
<dbReference type="RefSeq" id="WP_205256661.1">
    <property type="nucleotide sequence ID" value="NZ_BAAAPV010000004.1"/>
</dbReference>
<dbReference type="PANTHER" id="PTHR43682:SF1">
    <property type="entry name" value="LACTATE UTILIZATION PROTEIN C"/>
    <property type="match status" value="1"/>
</dbReference>
<dbReference type="InterPro" id="IPR024185">
    <property type="entry name" value="FTHF_cligase-like_sf"/>
</dbReference>
<dbReference type="Gene3D" id="3.40.50.10420">
    <property type="entry name" value="NagB/RpiA/CoA transferase-like"/>
    <property type="match status" value="1"/>
</dbReference>
<evidence type="ECO:0000259" key="1">
    <source>
        <dbReference type="Pfam" id="PF02589"/>
    </source>
</evidence>
<name>A0A938YL52_9ACTN</name>
<dbReference type="InterPro" id="IPR003741">
    <property type="entry name" value="LUD_dom"/>
</dbReference>
<comment type="caution">
    <text evidence="2">The sequence shown here is derived from an EMBL/GenBank/DDBJ whole genome shotgun (WGS) entry which is preliminary data.</text>
</comment>
<evidence type="ECO:0000313" key="3">
    <source>
        <dbReference type="Proteomes" id="UP000663801"/>
    </source>
</evidence>
<dbReference type="AlphaFoldDB" id="A0A938YL52"/>
<dbReference type="SUPFAM" id="SSF100950">
    <property type="entry name" value="NagB/RpiA/CoA transferase-like"/>
    <property type="match status" value="1"/>
</dbReference>
<dbReference type="InterPro" id="IPR037171">
    <property type="entry name" value="NagB/RpiA_transferase-like"/>
</dbReference>
<proteinExistence type="predicted"/>
<dbReference type="Pfam" id="PF02589">
    <property type="entry name" value="LUD_dom"/>
    <property type="match status" value="1"/>
</dbReference>
<dbReference type="EMBL" id="JAERWL010000008">
    <property type="protein sequence ID" value="MBM9476546.1"/>
    <property type="molecule type" value="Genomic_DNA"/>
</dbReference>
<dbReference type="PANTHER" id="PTHR43682">
    <property type="entry name" value="LACTATE UTILIZATION PROTEIN C"/>
    <property type="match status" value="1"/>
</dbReference>
<feature type="domain" description="LUD" evidence="1">
    <location>
        <begin position="114"/>
        <end position="213"/>
    </location>
</feature>
<organism evidence="2 3">
    <name type="scientific">Nakamurella flavida</name>
    <dbReference type="NCBI Taxonomy" id="363630"/>
    <lineage>
        <taxon>Bacteria</taxon>
        <taxon>Bacillati</taxon>
        <taxon>Actinomycetota</taxon>
        <taxon>Actinomycetes</taxon>
        <taxon>Nakamurellales</taxon>
        <taxon>Nakamurellaceae</taxon>
        <taxon>Nakamurella</taxon>
    </lineage>
</organism>
<protein>
    <submittedName>
        <fullName evidence="2">LUD domain-containing protein</fullName>
    </submittedName>
</protein>
<gene>
    <name evidence="2" type="ORF">JL107_08840</name>
</gene>
<keyword evidence="3" id="KW-1185">Reference proteome</keyword>
<accession>A0A938YL52</accession>
<dbReference type="Proteomes" id="UP000663801">
    <property type="component" value="Unassembled WGS sequence"/>
</dbReference>
<reference evidence="2" key="1">
    <citation type="submission" date="2021-01" db="EMBL/GenBank/DDBJ databases">
        <title>KCTC 19127 draft genome.</title>
        <authorList>
            <person name="An D."/>
        </authorList>
    </citation>
    <scope>NUCLEOTIDE SEQUENCE</scope>
    <source>
        <strain evidence="2">KCTC 19127</strain>
    </source>
</reference>
<sequence>MTGSREAVLGRIRAALATAGPVAAQPVPREYDRRGALAPGSPEAIELLVDRLIDYRAEVQVVAPAEVTAAVARALGDAASVVVPRGLPDDVLAACEQDGRQVVGDLSEIPLTAAQLDGIDAVVTGARVAIALSGTIVLDGGPDQGRRAITLVPDLHVIVLRADQVVQTVPEAIALLDPTAPLTMISGPSATSDIELQRVEGVHGPRTLRVVIVG</sequence>